<comment type="caution">
    <text evidence="6">The sequence shown here is derived from an EMBL/GenBank/DDBJ whole genome shotgun (WGS) entry which is preliminary data.</text>
</comment>
<dbReference type="PANTHER" id="PTHR30346">
    <property type="entry name" value="TRANSCRIPTIONAL DUAL REGULATOR HCAR-RELATED"/>
    <property type="match status" value="1"/>
</dbReference>
<dbReference type="GO" id="GO:0032993">
    <property type="term" value="C:protein-DNA complex"/>
    <property type="evidence" value="ECO:0007669"/>
    <property type="project" value="TreeGrafter"/>
</dbReference>
<dbReference type="EMBL" id="JACJVR010000089">
    <property type="protein sequence ID" value="MBB6694297.1"/>
    <property type="molecule type" value="Genomic_DNA"/>
</dbReference>
<dbReference type="SUPFAM" id="SSF53850">
    <property type="entry name" value="Periplasmic binding protein-like II"/>
    <property type="match status" value="1"/>
</dbReference>
<evidence type="ECO:0000256" key="1">
    <source>
        <dbReference type="ARBA" id="ARBA00009437"/>
    </source>
</evidence>
<dbReference type="Pfam" id="PF00126">
    <property type="entry name" value="HTH_1"/>
    <property type="match status" value="1"/>
</dbReference>
<gene>
    <name evidence="6" type="ORF">H7B90_23155</name>
</gene>
<organism evidence="6 7">
    <name type="scientific">Cohnella xylanilytica</name>
    <dbReference type="NCBI Taxonomy" id="557555"/>
    <lineage>
        <taxon>Bacteria</taxon>
        <taxon>Bacillati</taxon>
        <taxon>Bacillota</taxon>
        <taxon>Bacilli</taxon>
        <taxon>Bacillales</taxon>
        <taxon>Paenibacillaceae</taxon>
        <taxon>Cohnella</taxon>
    </lineage>
</organism>
<evidence type="ECO:0000256" key="4">
    <source>
        <dbReference type="ARBA" id="ARBA00023163"/>
    </source>
</evidence>
<sequence>MELRQLEYFIAVCEELHFSKAAEKLGISQPNLSLQIKALEEEIGAPLFDRLGKRISLTIAGHILQKHSRNLLADLQNAYDELAELRHHQGGRLAVGVLPSELDYRLTPLFIDFHRRFPKVGLRIHASVELVKMVLDATLDIAVSLMPMPDDRLTVLPLTEETYGLVVSERHELAGRDSVALDELKGLPIVIYPRGFWGRELVEDACRRQGFELNAIVETTSNPSLFRFVAEGVGASVQTADLVESVGDPALRFIPIRDDPPTRRMAIFHRSDKYLGHVANSFIRIAMERLKRDSFS</sequence>
<dbReference type="PANTHER" id="PTHR30346:SF31">
    <property type="entry name" value="LYSR SUBSTRATE-BINDING"/>
    <property type="match status" value="1"/>
</dbReference>
<accession>A0A841U0I0</accession>
<comment type="similarity">
    <text evidence="1">Belongs to the LysR transcriptional regulatory family.</text>
</comment>
<protein>
    <submittedName>
        <fullName evidence="6">LysR family transcriptional regulator</fullName>
    </submittedName>
</protein>
<dbReference type="CDD" id="cd05466">
    <property type="entry name" value="PBP2_LTTR_substrate"/>
    <property type="match status" value="1"/>
</dbReference>
<evidence type="ECO:0000256" key="3">
    <source>
        <dbReference type="ARBA" id="ARBA00023125"/>
    </source>
</evidence>
<dbReference type="InterPro" id="IPR005119">
    <property type="entry name" value="LysR_subst-bd"/>
</dbReference>
<dbReference type="InterPro" id="IPR000847">
    <property type="entry name" value="LysR_HTH_N"/>
</dbReference>
<dbReference type="GO" id="GO:0003677">
    <property type="term" value="F:DNA binding"/>
    <property type="evidence" value="ECO:0007669"/>
    <property type="project" value="UniProtKB-KW"/>
</dbReference>
<dbReference type="Gene3D" id="1.10.10.10">
    <property type="entry name" value="Winged helix-like DNA-binding domain superfamily/Winged helix DNA-binding domain"/>
    <property type="match status" value="1"/>
</dbReference>
<dbReference type="SUPFAM" id="SSF46785">
    <property type="entry name" value="Winged helix' DNA-binding domain"/>
    <property type="match status" value="1"/>
</dbReference>
<evidence type="ECO:0000313" key="7">
    <source>
        <dbReference type="Proteomes" id="UP000553776"/>
    </source>
</evidence>
<feature type="domain" description="HTH lysR-type" evidence="5">
    <location>
        <begin position="1"/>
        <end position="58"/>
    </location>
</feature>
<dbReference type="AlphaFoldDB" id="A0A841U0I0"/>
<evidence type="ECO:0000256" key="2">
    <source>
        <dbReference type="ARBA" id="ARBA00023015"/>
    </source>
</evidence>
<dbReference type="GO" id="GO:0003700">
    <property type="term" value="F:DNA-binding transcription factor activity"/>
    <property type="evidence" value="ECO:0007669"/>
    <property type="project" value="InterPro"/>
</dbReference>
<keyword evidence="2" id="KW-0805">Transcription regulation</keyword>
<reference evidence="6 7" key="1">
    <citation type="submission" date="2020-08" db="EMBL/GenBank/DDBJ databases">
        <title>Cohnella phylogeny.</title>
        <authorList>
            <person name="Dunlap C."/>
        </authorList>
    </citation>
    <scope>NUCLEOTIDE SEQUENCE [LARGE SCALE GENOMIC DNA]</scope>
    <source>
        <strain evidence="6 7">DSM 25239</strain>
    </source>
</reference>
<evidence type="ECO:0000259" key="5">
    <source>
        <dbReference type="PROSITE" id="PS50931"/>
    </source>
</evidence>
<dbReference type="InterPro" id="IPR036388">
    <property type="entry name" value="WH-like_DNA-bd_sf"/>
</dbReference>
<proteinExistence type="inferred from homology"/>
<evidence type="ECO:0000313" key="6">
    <source>
        <dbReference type="EMBL" id="MBB6694297.1"/>
    </source>
</evidence>
<dbReference type="FunFam" id="1.10.10.10:FF:000001">
    <property type="entry name" value="LysR family transcriptional regulator"/>
    <property type="match status" value="1"/>
</dbReference>
<name>A0A841U0I0_9BACL</name>
<dbReference type="RefSeq" id="WP_185138270.1">
    <property type="nucleotide sequence ID" value="NZ_JACJVR010000089.1"/>
</dbReference>
<dbReference type="Gene3D" id="3.40.190.290">
    <property type="match status" value="1"/>
</dbReference>
<dbReference type="PROSITE" id="PS50931">
    <property type="entry name" value="HTH_LYSR"/>
    <property type="match status" value="1"/>
</dbReference>
<dbReference type="PRINTS" id="PR00039">
    <property type="entry name" value="HTHLYSR"/>
</dbReference>
<dbReference type="InterPro" id="IPR036390">
    <property type="entry name" value="WH_DNA-bd_sf"/>
</dbReference>
<keyword evidence="3" id="KW-0238">DNA-binding</keyword>
<keyword evidence="4" id="KW-0804">Transcription</keyword>
<dbReference type="Pfam" id="PF03466">
    <property type="entry name" value="LysR_substrate"/>
    <property type="match status" value="1"/>
</dbReference>
<dbReference type="Proteomes" id="UP000553776">
    <property type="component" value="Unassembled WGS sequence"/>
</dbReference>
<keyword evidence="7" id="KW-1185">Reference proteome</keyword>